<sequence>MSAQQYYQPPQEGYPQYPQQVSLEFPAALMVSLPHKVTTLRKVKCNINSSSLLLSRVVAGMDASKGA</sequence>
<name>A0AAE0MJD6_9PEZI</name>
<proteinExistence type="predicted"/>
<organism evidence="1 2">
    <name type="scientific">Neurospora tetraspora</name>
    <dbReference type="NCBI Taxonomy" id="94610"/>
    <lineage>
        <taxon>Eukaryota</taxon>
        <taxon>Fungi</taxon>
        <taxon>Dikarya</taxon>
        <taxon>Ascomycota</taxon>
        <taxon>Pezizomycotina</taxon>
        <taxon>Sordariomycetes</taxon>
        <taxon>Sordariomycetidae</taxon>
        <taxon>Sordariales</taxon>
        <taxon>Sordariaceae</taxon>
        <taxon>Neurospora</taxon>
    </lineage>
</organism>
<keyword evidence="2" id="KW-1185">Reference proteome</keyword>
<reference evidence="1" key="1">
    <citation type="journal article" date="2023" name="Mol. Phylogenet. Evol.">
        <title>Genome-scale phylogeny and comparative genomics of the fungal order Sordariales.</title>
        <authorList>
            <person name="Hensen N."/>
            <person name="Bonometti L."/>
            <person name="Westerberg I."/>
            <person name="Brannstrom I.O."/>
            <person name="Guillou S."/>
            <person name="Cros-Aarteil S."/>
            <person name="Calhoun S."/>
            <person name="Haridas S."/>
            <person name="Kuo A."/>
            <person name="Mondo S."/>
            <person name="Pangilinan J."/>
            <person name="Riley R."/>
            <person name="LaButti K."/>
            <person name="Andreopoulos B."/>
            <person name="Lipzen A."/>
            <person name="Chen C."/>
            <person name="Yan M."/>
            <person name="Daum C."/>
            <person name="Ng V."/>
            <person name="Clum A."/>
            <person name="Steindorff A."/>
            <person name="Ohm R.A."/>
            <person name="Martin F."/>
            <person name="Silar P."/>
            <person name="Natvig D.O."/>
            <person name="Lalanne C."/>
            <person name="Gautier V."/>
            <person name="Ament-Velasquez S.L."/>
            <person name="Kruys A."/>
            <person name="Hutchinson M.I."/>
            <person name="Powell A.J."/>
            <person name="Barry K."/>
            <person name="Miller A.N."/>
            <person name="Grigoriev I.V."/>
            <person name="Debuchy R."/>
            <person name="Gladieux P."/>
            <person name="Hiltunen Thoren M."/>
            <person name="Johannesson H."/>
        </authorList>
    </citation>
    <scope>NUCLEOTIDE SEQUENCE</scope>
    <source>
        <strain evidence="1">CBS 560.94</strain>
    </source>
</reference>
<evidence type="ECO:0000313" key="1">
    <source>
        <dbReference type="EMBL" id="KAK3334771.1"/>
    </source>
</evidence>
<comment type="caution">
    <text evidence="1">The sequence shown here is derived from an EMBL/GenBank/DDBJ whole genome shotgun (WGS) entry which is preliminary data.</text>
</comment>
<protein>
    <submittedName>
        <fullName evidence="1">Uncharacterized protein</fullName>
    </submittedName>
</protein>
<dbReference type="EMBL" id="JAUEPP010000009">
    <property type="protein sequence ID" value="KAK3334771.1"/>
    <property type="molecule type" value="Genomic_DNA"/>
</dbReference>
<dbReference type="GeneID" id="87867097"/>
<dbReference type="RefSeq" id="XP_062676937.1">
    <property type="nucleotide sequence ID" value="XM_062829943.1"/>
</dbReference>
<accession>A0AAE0MJD6</accession>
<dbReference type="AlphaFoldDB" id="A0AAE0MJD6"/>
<reference evidence="1" key="2">
    <citation type="submission" date="2023-06" db="EMBL/GenBank/DDBJ databases">
        <authorList>
            <consortium name="Lawrence Berkeley National Laboratory"/>
            <person name="Haridas S."/>
            <person name="Hensen N."/>
            <person name="Bonometti L."/>
            <person name="Westerberg I."/>
            <person name="Brannstrom I.O."/>
            <person name="Guillou S."/>
            <person name="Cros-Aarteil S."/>
            <person name="Calhoun S."/>
            <person name="Kuo A."/>
            <person name="Mondo S."/>
            <person name="Pangilinan J."/>
            <person name="Riley R."/>
            <person name="Labutti K."/>
            <person name="Andreopoulos B."/>
            <person name="Lipzen A."/>
            <person name="Chen C."/>
            <person name="Yanf M."/>
            <person name="Daum C."/>
            <person name="Ng V."/>
            <person name="Clum A."/>
            <person name="Steindorff A."/>
            <person name="Ohm R."/>
            <person name="Martin F."/>
            <person name="Silar P."/>
            <person name="Natvig D."/>
            <person name="Lalanne C."/>
            <person name="Gautier V."/>
            <person name="Ament-Velasquez S.L."/>
            <person name="Kruys A."/>
            <person name="Hutchinson M.I."/>
            <person name="Powell A.J."/>
            <person name="Barry K."/>
            <person name="Miller A.N."/>
            <person name="Grigoriev I.V."/>
            <person name="Debuchy R."/>
            <person name="Gladieux P."/>
            <person name="Thoren M.H."/>
            <person name="Johannesson H."/>
        </authorList>
    </citation>
    <scope>NUCLEOTIDE SEQUENCE</scope>
    <source>
        <strain evidence="1">CBS 560.94</strain>
    </source>
</reference>
<gene>
    <name evidence="1" type="ORF">B0H65DRAFT_553126</name>
</gene>
<dbReference type="Proteomes" id="UP001278500">
    <property type="component" value="Unassembled WGS sequence"/>
</dbReference>
<evidence type="ECO:0000313" key="2">
    <source>
        <dbReference type="Proteomes" id="UP001278500"/>
    </source>
</evidence>